<dbReference type="Proteomes" id="UP000030106">
    <property type="component" value="Unassembled WGS sequence"/>
</dbReference>
<accession>A0A0A2V821</accession>
<reference evidence="2 3" key="1">
    <citation type="submission" date="2012-10" db="EMBL/GenBank/DDBJ databases">
        <title>Genome sequencing and analysis of entomopathogenic fungi Beauveria bassiana D1-5.</title>
        <authorList>
            <person name="Li Q."/>
            <person name="Wang L."/>
            <person name="Zhang Z."/>
            <person name="Wang Q."/>
            <person name="Ren J."/>
            <person name="Wang M."/>
            <person name="Xu W."/>
            <person name="Wang J."/>
            <person name="Lu Y."/>
            <person name="Du Q."/>
            <person name="Sun Z."/>
        </authorList>
    </citation>
    <scope>NUCLEOTIDE SEQUENCE [LARGE SCALE GENOMIC DNA]</scope>
    <source>
        <strain evidence="2 3">D1-5</strain>
    </source>
</reference>
<name>A0A0A2V821_BEABA</name>
<evidence type="ECO:0000256" key="1">
    <source>
        <dbReference type="SAM" id="Phobius"/>
    </source>
</evidence>
<protein>
    <submittedName>
        <fullName evidence="2">Uncharacterized protein</fullName>
    </submittedName>
</protein>
<dbReference type="AlphaFoldDB" id="A0A0A2V821"/>
<evidence type="ECO:0000313" key="2">
    <source>
        <dbReference type="EMBL" id="KGQ04031.1"/>
    </source>
</evidence>
<feature type="transmembrane region" description="Helical" evidence="1">
    <location>
        <begin position="77"/>
        <end position="101"/>
    </location>
</feature>
<proteinExistence type="predicted"/>
<keyword evidence="1" id="KW-0472">Membrane</keyword>
<dbReference type="EMBL" id="ANFO01001130">
    <property type="protein sequence ID" value="KGQ04031.1"/>
    <property type="molecule type" value="Genomic_DNA"/>
</dbReference>
<evidence type="ECO:0000313" key="3">
    <source>
        <dbReference type="Proteomes" id="UP000030106"/>
    </source>
</evidence>
<dbReference type="HOGENOM" id="CLU_1170474_0_0_1"/>
<sequence length="237" mass="27558">MERVRLDLATFVRSTTTTRLDKIFKAVGVLCWALTYACVVYVNFTQKTSLIRRDVVEYNFTWEIFRTFLWNDNDERLLTMIIGIGWTVLDALIVAAIFLYGDGTDNVGIPEQRAQFAAWSAFYITLSMVMQNAGPEYARVWRHASYWWAILVNMSITRHSFAYSTENPFIGVMAWCNFVGNATYLYSCWGLYQLWYYPMKHPVRFFMVATCFIPALLNNLVFIVDARLYMTTTTSKA</sequence>
<feature type="transmembrane region" description="Helical" evidence="1">
    <location>
        <begin position="169"/>
        <end position="192"/>
    </location>
</feature>
<organism evidence="2 3">
    <name type="scientific">Beauveria bassiana D1-5</name>
    <dbReference type="NCBI Taxonomy" id="1245745"/>
    <lineage>
        <taxon>Eukaryota</taxon>
        <taxon>Fungi</taxon>
        <taxon>Dikarya</taxon>
        <taxon>Ascomycota</taxon>
        <taxon>Pezizomycotina</taxon>
        <taxon>Sordariomycetes</taxon>
        <taxon>Hypocreomycetidae</taxon>
        <taxon>Hypocreales</taxon>
        <taxon>Cordycipitaceae</taxon>
        <taxon>Beauveria</taxon>
    </lineage>
</organism>
<gene>
    <name evidence="2" type="ORF">BBAD15_g10714</name>
</gene>
<keyword evidence="1" id="KW-1133">Transmembrane helix</keyword>
<keyword evidence="1" id="KW-0812">Transmembrane</keyword>
<feature type="transmembrane region" description="Helical" evidence="1">
    <location>
        <begin position="204"/>
        <end position="224"/>
    </location>
</feature>
<comment type="caution">
    <text evidence="2">The sequence shown here is derived from an EMBL/GenBank/DDBJ whole genome shotgun (WGS) entry which is preliminary data.</text>
</comment>
<feature type="transmembrane region" description="Helical" evidence="1">
    <location>
        <begin position="23"/>
        <end position="44"/>
    </location>
</feature>